<dbReference type="RefSeq" id="WP_268778414.1">
    <property type="nucleotide sequence ID" value="NZ_JAPRAT010000001.1"/>
</dbReference>
<gene>
    <name evidence="3" type="ORF">OWO01_00280</name>
</gene>
<protein>
    <submittedName>
        <fullName evidence="3">ABC transporter substrate-binding protein</fullName>
    </submittedName>
</protein>
<dbReference type="InterPro" id="IPR027939">
    <property type="entry name" value="NMT1/THI5"/>
</dbReference>
<dbReference type="Pfam" id="PF09084">
    <property type="entry name" value="NMT1"/>
    <property type="match status" value="1"/>
</dbReference>
<keyword evidence="1" id="KW-0732">Signal</keyword>
<dbReference type="PROSITE" id="PS51257">
    <property type="entry name" value="PROKAR_LIPOPROTEIN"/>
    <property type="match status" value="1"/>
</dbReference>
<evidence type="ECO:0000259" key="2">
    <source>
        <dbReference type="Pfam" id="PF09084"/>
    </source>
</evidence>
<feature type="signal peptide" evidence="1">
    <location>
        <begin position="1"/>
        <end position="22"/>
    </location>
</feature>
<dbReference type="InterPro" id="IPR015168">
    <property type="entry name" value="SsuA/THI5"/>
</dbReference>
<organism evidence="3 4">
    <name type="scientific">Natronobacillus azotifigens</name>
    <dbReference type="NCBI Taxonomy" id="472978"/>
    <lineage>
        <taxon>Bacteria</taxon>
        <taxon>Bacillati</taxon>
        <taxon>Bacillota</taxon>
        <taxon>Bacilli</taxon>
        <taxon>Bacillales</taxon>
        <taxon>Bacillaceae</taxon>
        <taxon>Natronobacillus</taxon>
    </lineage>
</organism>
<dbReference type="AlphaFoldDB" id="A0A9J6R7P7"/>
<reference evidence="3" key="1">
    <citation type="submission" date="2022-11" db="EMBL/GenBank/DDBJ databases">
        <title>WGS of Natronobacillus azotifigens 24KS-1, an anaerobic diazotrophic haloalkaliphile from soda-rich habitats.</title>
        <authorList>
            <person name="Sorokin D.Y."/>
            <person name="Merkel A.Y."/>
        </authorList>
    </citation>
    <scope>NUCLEOTIDE SEQUENCE</scope>
    <source>
        <strain evidence="3">24KS-1</strain>
    </source>
</reference>
<evidence type="ECO:0000256" key="1">
    <source>
        <dbReference type="SAM" id="SignalP"/>
    </source>
</evidence>
<evidence type="ECO:0000313" key="4">
    <source>
        <dbReference type="Proteomes" id="UP001084197"/>
    </source>
</evidence>
<sequence>MKKNSLLWLVMLLFVITACGNAEGINQTEGMESVSIVLDWTPNTNHTGLYVAEAKGYFEEEGLDVDIILPGESGADQFVASGQADFGISSQQAVTEARIQDIPLVSVAAIIQNNTSGFASPVDKGISSPADYANRTYGGYGAPIESAFLGALMEEENASVDDVEIMNIGNTDFFTAFERDVDFIWIYYGWTGIEAEVRGIELKVQYLNEYSEELDYHTPVITTNERMIKDKSEVIKRFLSAVSKGYQDAITKPEESASLLLDAVPDLDADLVHASQVWLADKYQADAEQWGIQSETVWNNFANWMLNNDLLDEELDIQEAFTNDYLPQ</sequence>
<dbReference type="GO" id="GO:0009228">
    <property type="term" value="P:thiamine biosynthetic process"/>
    <property type="evidence" value="ECO:0007669"/>
    <property type="project" value="InterPro"/>
</dbReference>
<comment type="caution">
    <text evidence="3">The sequence shown here is derived from an EMBL/GenBank/DDBJ whole genome shotgun (WGS) entry which is preliminary data.</text>
</comment>
<proteinExistence type="predicted"/>
<dbReference type="PANTHER" id="PTHR31528:SF3">
    <property type="entry name" value="THIAMINE BIOSYNTHESIS PROTEIN HI_0357-RELATED"/>
    <property type="match status" value="1"/>
</dbReference>
<dbReference type="EMBL" id="JAPRAT010000001">
    <property type="protein sequence ID" value="MCZ0701645.1"/>
    <property type="molecule type" value="Genomic_DNA"/>
</dbReference>
<dbReference type="Proteomes" id="UP001084197">
    <property type="component" value="Unassembled WGS sequence"/>
</dbReference>
<dbReference type="Gene3D" id="3.40.190.10">
    <property type="entry name" value="Periplasmic binding protein-like II"/>
    <property type="match status" value="2"/>
</dbReference>
<keyword evidence="4" id="KW-1185">Reference proteome</keyword>
<name>A0A9J6R7P7_9BACI</name>
<dbReference type="SUPFAM" id="SSF53850">
    <property type="entry name" value="Periplasmic binding protein-like II"/>
    <property type="match status" value="1"/>
</dbReference>
<evidence type="ECO:0000313" key="3">
    <source>
        <dbReference type="EMBL" id="MCZ0701645.1"/>
    </source>
</evidence>
<feature type="domain" description="SsuA/THI5-like" evidence="2">
    <location>
        <begin position="43"/>
        <end position="255"/>
    </location>
</feature>
<feature type="chain" id="PRO_5039901865" evidence="1">
    <location>
        <begin position="23"/>
        <end position="328"/>
    </location>
</feature>
<dbReference type="PANTHER" id="PTHR31528">
    <property type="entry name" value="4-AMINO-5-HYDROXYMETHYL-2-METHYLPYRIMIDINE PHOSPHATE SYNTHASE THI11-RELATED"/>
    <property type="match status" value="1"/>
</dbReference>
<accession>A0A9J6R7P7</accession>